<gene>
    <name evidence="1" type="ORF">IE53DRAFT_36181</name>
</gene>
<protein>
    <submittedName>
        <fullName evidence="1">Uncharacterized protein</fullName>
    </submittedName>
</protein>
<sequence length="379" mass="41869">MDGKGVKRCVMEYIKYHLPDIDHGGSISELFSDIFSQLCCAQVDDIDPDIKGTFGLGVLALPSDVFQQHFQAKILGERLSISRGALSLINRVKGLATSKDARSEELEFTYEDPKIEVIDSDPPVLSLRATVETIKKGRPFVPTKSAAHELLVFNARPCLDLPQMEEQQRVEQLKKEMLSPSPQGTRARMKEVWELLQSIKKAQCSTGLDPISFLDSSEDHQPQFEDIQASPPLFARISPEEEVRGDSMDASETSTSRNCRQAQKGADTRCCSDTSINGPGDMVKCDRWGSVQPLPEVFSALPPSDCHCSSDGSNLPGIEVRPSFQTLSEPGSSVHLDSSVEAFNLSKGMHPLKNNADTVPYHPSRCTFFPPHFCLRSFP</sequence>
<dbReference type="Proteomes" id="UP000245626">
    <property type="component" value="Unassembled WGS sequence"/>
</dbReference>
<evidence type="ECO:0000313" key="1">
    <source>
        <dbReference type="EMBL" id="PWN51782.1"/>
    </source>
</evidence>
<proteinExistence type="predicted"/>
<keyword evidence="2" id="KW-1185">Reference proteome</keyword>
<reference evidence="1 2" key="1">
    <citation type="journal article" date="2018" name="Mol. Biol. Evol.">
        <title>Broad Genomic Sampling Reveals a Smut Pathogenic Ancestry of the Fungal Clade Ustilaginomycotina.</title>
        <authorList>
            <person name="Kijpornyongpan T."/>
            <person name="Mondo S.J."/>
            <person name="Barry K."/>
            <person name="Sandor L."/>
            <person name="Lee J."/>
            <person name="Lipzen A."/>
            <person name="Pangilinan J."/>
            <person name="LaButti K."/>
            <person name="Hainaut M."/>
            <person name="Henrissat B."/>
            <person name="Grigoriev I.V."/>
            <person name="Spatafora J.W."/>
            <person name="Aime M.C."/>
        </authorList>
    </citation>
    <scope>NUCLEOTIDE SEQUENCE [LARGE SCALE GENOMIC DNA]</scope>
    <source>
        <strain evidence="1 2">SA 807</strain>
    </source>
</reference>
<evidence type="ECO:0000313" key="2">
    <source>
        <dbReference type="Proteomes" id="UP000245626"/>
    </source>
</evidence>
<accession>A0ACD0P153</accession>
<organism evidence="1 2">
    <name type="scientific">Violaceomyces palustris</name>
    <dbReference type="NCBI Taxonomy" id="1673888"/>
    <lineage>
        <taxon>Eukaryota</taxon>
        <taxon>Fungi</taxon>
        <taxon>Dikarya</taxon>
        <taxon>Basidiomycota</taxon>
        <taxon>Ustilaginomycotina</taxon>
        <taxon>Ustilaginomycetes</taxon>
        <taxon>Violaceomycetales</taxon>
        <taxon>Violaceomycetaceae</taxon>
        <taxon>Violaceomyces</taxon>
    </lineage>
</organism>
<name>A0ACD0P153_9BASI</name>
<dbReference type="EMBL" id="KZ819817">
    <property type="protein sequence ID" value="PWN51782.1"/>
    <property type="molecule type" value="Genomic_DNA"/>
</dbReference>